<sequence>MYEPVTLACNVTRVVERNLNYSWYKNNRRIAQEKTLEIMAAKLKDSGNYQCRAGTSDKSDSVRLIVSKGKVILQVPPRINKGDTLLLRCHSRPKDNARNALFYKGNMSVQHLGADSVLRLEEVDGDATGSYRCSIMIGLQIYLSNEEFISVTEERLKPLISLSPQWGTILTDDFVILTCNAASAARGTRTYSWYKNGNWISGNQQSLEIENAEVTDRGDYQCQAGASQRSAPVTLDVRNDFVILQAPPSVYEGDSLTLNCYSLPGYNGRNTVFYRDNSTLETQPTDSYLRIGTVNWNTSGTYRCAKEVNYYDYFYHSYGFYTHSAEVIISVSELFTLPQITVSSDLVIEGDHMTITCDTELRPHRETTELQFAFYRNGHHVQGFSLSNQYGVPSAQLEDSGNYTCEVQTPTGSVRKRSNIVVIQIQRRHWVQLVPRLTWAFLGTTVMVVIVMAAVIVTLKFRHKIFSFPATINPSLPNTGSEISASVQSRSQTPPWRRHHVRLHRFQLCKESRSRKYHSE</sequence>
<dbReference type="SMART" id="SM00409">
    <property type="entry name" value="IG"/>
    <property type="match status" value="5"/>
</dbReference>
<dbReference type="GeneTree" id="ENSGT01050000244808"/>
<dbReference type="InterPro" id="IPR007110">
    <property type="entry name" value="Ig-like_dom"/>
</dbReference>
<evidence type="ECO:0000256" key="2">
    <source>
        <dbReference type="ARBA" id="ARBA00022737"/>
    </source>
</evidence>
<feature type="domain" description="Ig-like" evidence="6">
    <location>
        <begin position="239"/>
        <end position="304"/>
    </location>
</feature>
<keyword evidence="2" id="KW-0677">Repeat</keyword>
<evidence type="ECO:0000256" key="5">
    <source>
        <dbReference type="SAM" id="Phobius"/>
    </source>
</evidence>
<feature type="domain" description="Ig-like" evidence="6">
    <location>
        <begin position="338"/>
        <end position="421"/>
    </location>
</feature>
<dbReference type="Pfam" id="PF13895">
    <property type="entry name" value="Ig_2"/>
    <property type="match status" value="2"/>
</dbReference>
<keyword evidence="1" id="KW-0732">Signal</keyword>
<feature type="domain" description="Ig-like" evidence="6">
    <location>
        <begin position="158"/>
        <end position="234"/>
    </location>
</feature>
<organism evidence="7">
    <name type="scientific">Xenopus tropicalis</name>
    <name type="common">Western clawed frog</name>
    <name type="synonym">Silurana tropicalis</name>
    <dbReference type="NCBI Taxonomy" id="8364"/>
    <lineage>
        <taxon>Eukaryota</taxon>
        <taxon>Metazoa</taxon>
        <taxon>Chordata</taxon>
        <taxon>Craniata</taxon>
        <taxon>Vertebrata</taxon>
        <taxon>Euteleostomi</taxon>
        <taxon>Amphibia</taxon>
        <taxon>Batrachia</taxon>
        <taxon>Anura</taxon>
        <taxon>Pipoidea</taxon>
        <taxon>Pipidae</taxon>
        <taxon>Xenopodinae</taxon>
        <taxon>Xenopus</taxon>
        <taxon>Silurana</taxon>
    </lineage>
</organism>
<dbReference type="FunFam" id="2.60.40.10:FF:000651">
    <property type="entry name" value="Fc receptor like 1"/>
    <property type="match status" value="1"/>
</dbReference>
<dbReference type="PROSITE" id="PS50835">
    <property type="entry name" value="IG_LIKE"/>
    <property type="match status" value="4"/>
</dbReference>
<keyword evidence="4" id="KW-0393">Immunoglobulin domain</keyword>
<dbReference type="Bgee" id="ENSXETG00000040813">
    <property type="expression patterns" value="Expressed in 4-cell stage embryo and 5 other cell types or tissues"/>
</dbReference>
<dbReference type="Pfam" id="PF13927">
    <property type="entry name" value="Ig_3"/>
    <property type="match status" value="1"/>
</dbReference>
<reference evidence="7" key="1">
    <citation type="journal article" date="2010" name="Science">
        <title>The genome of the Western clawed frog Xenopus tropicalis.</title>
        <authorList>
            <person name="Hellsten U."/>
            <person name="Harland R.M."/>
            <person name="Gilchrist M.J."/>
            <person name="Hendrix D."/>
            <person name="Jurka J."/>
            <person name="Kapitonov V."/>
            <person name="Ovcharenko I."/>
            <person name="Putnam N.H."/>
            <person name="Shu S."/>
            <person name="Taher L."/>
            <person name="Blitz I.L."/>
            <person name="Blumberg B."/>
            <person name="Dichmann D.S."/>
            <person name="Dubchak I."/>
            <person name="Amaya E."/>
            <person name="Detter J.C."/>
            <person name="Fletcher R."/>
            <person name="Gerhard D.S."/>
            <person name="Goodstein D."/>
            <person name="Graves T."/>
            <person name="Grigoriev I.V."/>
            <person name="Grimwood J."/>
            <person name="Kawashima T."/>
            <person name="Lindquist E."/>
            <person name="Lucas S.M."/>
            <person name="Mead P.E."/>
            <person name="Mitros T."/>
            <person name="Ogino H."/>
            <person name="Ohta Y."/>
            <person name="Poliakov A.V."/>
            <person name="Pollet N."/>
            <person name="Robert J."/>
            <person name="Salamov A."/>
            <person name="Sater A.K."/>
            <person name="Schmutz J."/>
            <person name="Terry A."/>
            <person name="Vize P.D."/>
            <person name="Warren W.C."/>
            <person name="Wells D."/>
            <person name="Wills A."/>
            <person name="Wilson R.K."/>
            <person name="Zimmerman L.B."/>
            <person name="Zorn A.M."/>
            <person name="Grainger R."/>
            <person name="Grammer T."/>
            <person name="Khokha M.K."/>
            <person name="Richardson P.M."/>
            <person name="Rokhsar D.S."/>
        </authorList>
    </citation>
    <scope>NUCLEOTIDE SEQUENCE [LARGE SCALE GENOMIC DNA]</scope>
    <source>
        <strain evidence="7">Nigerian</strain>
    </source>
</reference>
<dbReference type="InterPro" id="IPR013783">
    <property type="entry name" value="Ig-like_fold"/>
</dbReference>
<dbReference type="InterPro" id="IPR003598">
    <property type="entry name" value="Ig_sub2"/>
</dbReference>
<keyword evidence="5" id="KW-1133">Transmembrane helix</keyword>
<protein>
    <submittedName>
        <fullName evidence="7">Fc receptor-like protein 6</fullName>
    </submittedName>
</protein>
<keyword evidence="5" id="KW-0812">Transmembrane</keyword>
<dbReference type="InterPro" id="IPR003599">
    <property type="entry name" value="Ig_sub"/>
</dbReference>
<dbReference type="PANTHER" id="PTHR11481:SF118">
    <property type="entry name" value="FC RECEPTOR-LIKE PROTEIN 6"/>
    <property type="match status" value="1"/>
</dbReference>
<keyword evidence="3" id="KW-1015">Disulfide bond</keyword>
<dbReference type="InterPro" id="IPR036179">
    <property type="entry name" value="Ig-like_dom_sf"/>
</dbReference>
<gene>
    <name evidence="7" type="primary">LOC100494132</name>
</gene>
<evidence type="ECO:0000256" key="1">
    <source>
        <dbReference type="ARBA" id="ARBA00022729"/>
    </source>
</evidence>
<evidence type="ECO:0000256" key="4">
    <source>
        <dbReference type="ARBA" id="ARBA00023319"/>
    </source>
</evidence>
<feature type="domain" description="Ig-like" evidence="6">
    <location>
        <begin position="1"/>
        <end position="67"/>
    </location>
</feature>
<dbReference type="AlphaFoldDB" id="A0A6I8RCL0"/>
<dbReference type="Ensembl" id="ENSXETT00000075827">
    <property type="protein sequence ID" value="ENSXETP00000078708"/>
    <property type="gene ID" value="ENSXETG00000040813"/>
</dbReference>
<reference evidence="7" key="2">
    <citation type="submission" date="2020-05" db="UniProtKB">
        <authorList>
            <consortium name="Ensembl"/>
        </authorList>
    </citation>
    <scope>IDENTIFICATION</scope>
</reference>
<evidence type="ECO:0000259" key="6">
    <source>
        <dbReference type="PROSITE" id="PS50835"/>
    </source>
</evidence>
<dbReference type="InterPro" id="IPR050488">
    <property type="entry name" value="Ig_Fc_receptor"/>
</dbReference>
<evidence type="ECO:0000256" key="3">
    <source>
        <dbReference type="ARBA" id="ARBA00023157"/>
    </source>
</evidence>
<keyword evidence="5" id="KW-0472">Membrane</keyword>
<proteinExistence type="predicted"/>
<dbReference type="PANTHER" id="PTHR11481">
    <property type="entry name" value="IMMUNOGLOBULIN FC RECEPTOR"/>
    <property type="match status" value="1"/>
</dbReference>
<dbReference type="Gene3D" id="2.60.40.10">
    <property type="entry name" value="Immunoglobulins"/>
    <property type="match status" value="5"/>
</dbReference>
<dbReference type="SUPFAM" id="SSF48726">
    <property type="entry name" value="Immunoglobulin"/>
    <property type="match status" value="5"/>
</dbReference>
<accession>A0A6I8RCL0</accession>
<evidence type="ECO:0000313" key="7">
    <source>
        <dbReference type="Ensembl" id="ENSXETP00000078708"/>
    </source>
</evidence>
<name>A0A6I8RCL0_XENTR</name>
<dbReference type="SMART" id="SM00408">
    <property type="entry name" value="IGc2"/>
    <property type="match status" value="5"/>
</dbReference>
<feature type="transmembrane region" description="Helical" evidence="5">
    <location>
        <begin position="437"/>
        <end position="459"/>
    </location>
</feature>